<dbReference type="InterPro" id="IPR003751">
    <property type="entry name" value="CsrA"/>
</dbReference>
<dbReference type="Pfam" id="PF02599">
    <property type="entry name" value="CsrA"/>
    <property type="match status" value="1"/>
</dbReference>
<dbReference type="GO" id="GO:0006109">
    <property type="term" value="P:regulation of carbohydrate metabolic process"/>
    <property type="evidence" value="ECO:0007669"/>
    <property type="project" value="InterPro"/>
</dbReference>
<dbReference type="InterPro" id="IPR036107">
    <property type="entry name" value="CsrA_sf"/>
</dbReference>
<dbReference type="Gene3D" id="2.60.40.4380">
    <property type="entry name" value="Translational regulator CsrA"/>
    <property type="match status" value="1"/>
</dbReference>
<accession>A0A6J5P0D4</accession>
<gene>
    <name evidence="1" type="ORF">UFOVP822_30</name>
</gene>
<reference evidence="1" key="1">
    <citation type="submission" date="2020-04" db="EMBL/GenBank/DDBJ databases">
        <authorList>
            <person name="Chiriac C."/>
            <person name="Salcher M."/>
            <person name="Ghai R."/>
            <person name="Kavagutti S V."/>
        </authorList>
    </citation>
    <scope>NUCLEOTIDE SEQUENCE</scope>
</reference>
<dbReference type="GO" id="GO:0006402">
    <property type="term" value="P:mRNA catabolic process"/>
    <property type="evidence" value="ECO:0007669"/>
    <property type="project" value="InterPro"/>
</dbReference>
<name>A0A6J5P0D4_9CAUD</name>
<proteinExistence type="predicted"/>
<evidence type="ECO:0000313" key="1">
    <source>
        <dbReference type="EMBL" id="CAB4165269.1"/>
    </source>
</evidence>
<protein>
    <submittedName>
        <fullName evidence="1">Carbon storage regulator</fullName>
    </submittedName>
</protein>
<sequence length="66" mass="7235">MAGRLNGLVLKIKEGERFLLDVNGLSCWVGVAGVSTGAARLVVDAPRNVMVIREKIIKELEQCRQL</sequence>
<organism evidence="1">
    <name type="scientific">uncultured Caudovirales phage</name>
    <dbReference type="NCBI Taxonomy" id="2100421"/>
    <lineage>
        <taxon>Viruses</taxon>
        <taxon>Duplodnaviria</taxon>
        <taxon>Heunggongvirae</taxon>
        <taxon>Uroviricota</taxon>
        <taxon>Caudoviricetes</taxon>
        <taxon>Peduoviridae</taxon>
        <taxon>Maltschvirus</taxon>
        <taxon>Maltschvirus maltsch</taxon>
    </lineage>
</organism>
<dbReference type="EMBL" id="LR796775">
    <property type="protein sequence ID" value="CAB4165269.1"/>
    <property type="molecule type" value="Genomic_DNA"/>
</dbReference>
<dbReference type="SUPFAM" id="SSF117130">
    <property type="entry name" value="CsrA-like"/>
    <property type="match status" value="1"/>
</dbReference>
<dbReference type="GO" id="GO:0003723">
    <property type="term" value="F:RNA binding"/>
    <property type="evidence" value="ECO:0007669"/>
    <property type="project" value="InterPro"/>
</dbReference>